<keyword evidence="1" id="KW-0472">Membrane</keyword>
<evidence type="ECO:0000313" key="2">
    <source>
        <dbReference type="EMBL" id="VFQ65178.1"/>
    </source>
</evidence>
<keyword evidence="3" id="KW-1185">Reference proteome</keyword>
<protein>
    <submittedName>
        <fullName evidence="2">Uncharacterized protein</fullName>
    </submittedName>
</protein>
<accession>A0A484KK07</accession>
<feature type="transmembrane region" description="Helical" evidence="1">
    <location>
        <begin position="76"/>
        <end position="92"/>
    </location>
</feature>
<reference evidence="2 3" key="1">
    <citation type="submission" date="2018-04" db="EMBL/GenBank/DDBJ databases">
        <authorList>
            <person name="Vogel A."/>
        </authorList>
    </citation>
    <scope>NUCLEOTIDE SEQUENCE [LARGE SCALE GENOMIC DNA]</scope>
</reference>
<gene>
    <name evidence="2" type="ORF">CCAM_LOCUS6954</name>
</gene>
<organism evidence="2 3">
    <name type="scientific">Cuscuta campestris</name>
    <dbReference type="NCBI Taxonomy" id="132261"/>
    <lineage>
        <taxon>Eukaryota</taxon>
        <taxon>Viridiplantae</taxon>
        <taxon>Streptophyta</taxon>
        <taxon>Embryophyta</taxon>
        <taxon>Tracheophyta</taxon>
        <taxon>Spermatophyta</taxon>
        <taxon>Magnoliopsida</taxon>
        <taxon>eudicotyledons</taxon>
        <taxon>Gunneridae</taxon>
        <taxon>Pentapetalae</taxon>
        <taxon>asterids</taxon>
        <taxon>lamiids</taxon>
        <taxon>Solanales</taxon>
        <taxon>Convolvulaceae</taxon>
        <taxon>Cuscuteae</taxon>
        <taxon>Cuscuta</taxon>
        <taxon>Cuscuta subgen. Grammica</taxon>
        <taxon>Cuscuta sect. Cleistogrammica</taxon>
    </lineage>
</organism>
<name>A0A484KK07_9ASTE</name>
<keyword evidence="1" id="KW-1133">Transmembrane helix</keyword>
<feature type="transmembrane region" description="Helical" evidence="1">
    <location>
        <begin position="38"/>
        <end position="56"/>
    </location>
</feature>
<dbReference type="Proteomes" id="UP000595140">
    <property type="component" value="Unassembled WGS sequence"/>
</dbReference>
<evidence type="ECO:0000313" key="3">
    <source>
        <dbReference type="Proteomes" id="UP000595140"/>
    </source>
</evidence>
<keyword evidence="1" id="KW-0812">Transmembrane</keyword>
<proteinExistence type="predicted"/>
<dbReference type="EMBL" id="OOIL02000450">
    <property type="protein sequence ID" value="VFQ65178.1"/>
    <property type="molecule type" value="Genomic_DNA"/>
</dbReference>
<dbReference type="AlphaFoldDB" id="A0A484KK07"/>
<sequence>MATKIRGGDIERVWSISNIALQGVKTGRADASFLEKYFFSYKVLACLSCALCLQVQLPTITISPRVIVLLSSHFNYVYLISILQIYITFFALSKQGDIPFENGRSHCFVFFKGYGSDALCLKISSASCLTCLSIVEHLFIVARFH</sequence>
<evidence type="ECO:0000256" key="1">
    <source>
        <dbReference type="SAM" id="Phobius"/>
    </source>
</evidence>